<organism evidence="1 2">
    <name type="scientific">Dolichospermum planctonicum</name>
    <dbReference type="NCBI Taxonomy" id="136072"/>
    <lineage>
        <taxon>Bacteria</taxon>
        <taxon>Bacillati</taxon>
        <taxon>Cyanobacteriota</taxon>
        <taxon>Cyanophyceae</taxon>
        <taxon>Nostocales</taxon>
        <taxon>Aphanizomenonaceae</taxon>
        <taxon>Dolichospermum</taxon>
    </lineage>
</organism>
<dbReference type="Proteomes" id="UP000299367">
    <property type="component" value="Unassembled WGS sequence"/>
</dbReference>
<dbReference type="AlphaFoldDB" id="A0A480AFF0"/>
<dbReference type="EMBL" id="BJCF01000050">
    <property type="protein sequence ID" value="GCL43737.1"/>
    <property type="molecule type" value="Genomic_DNA"/>
</dbReference>
<comment type="caution">
    <text evidence="1">The sequence shown here is derived from an EMBL/GenBank/DDBJ whole genome shotgun (WGS) entry which is preliminary data.</text>
</comment>
<protein>
    <submittedName>
        <fullName evidence="1">Uncharacterized protein</fullName>
    </submittedName>
</protein>
<gene>
    <name evidence="1" type="ORF">NIES80_34560</name>
</gene>
<evidence type="ECO:0000313" key="1">
    <source>
        <dbReference type="EMBL" id="GCL43737.1"/>
    </source>
</evidence>
<accession>A0A480AFF0</accession>
<reference evidence="2" key="1">
    <citation type="submission" date="2019-02" db="EMBL/GenBank/DDBJ databases">
        <title>Draft genome sequence of Dolichospermum planctonicum NIES-80.</title>
        <authorList>
            <person name="Yamaguchi H."/>
            <person name="Suzuki S."/>
            <person name="Kawachi M."/>
        </authorList>
    </citation>
    <scope>NUCLEOTIDE SEQUENCE [LARGE SCALE GENOMIC DNA]</scope>
    <source>
        <strain evidence="2">NIES-80</strain>
    </source>
</reference>
<proteinExistence type="predicted"/>
<name>A0A480AFF0_9CYAN</name>
<sequence>MSPASGDSIINSLTLCGLKTRRFFKTCLKGIVNYPSTRSKQLPVRQVLQLRLLLCFFCFPSPSNFGGIHSIFYLYLFTQATVKCPDEINQGFLLIKILLRADGCSYLRFNYILCSANKFAVGTSSTV</sequence>
<evidence type="ECO:0000313" key="2">
    <source>
        <dbReference type="Proteomes" id="UP000299367"/>
    </source>
</evidence>